<evidence type="ECO:0000313" key="4">
    <source>
        <dbReference type="EMBL" id="RUS90269.1"/>
    </source>
</evidence>
<dbReference type="Proteomes" id="UP000271974">
    <property type="component" value="Unassembled WGS sequence"/>
</dbReference>
<dbReference type="InterPro" id="IPR001623">
    <property type="entry name" value="DnaJ_domain"/>
</dbReference>
<dbReference type="PROSITE" id="PS00636">
    <property type="entry name" value="DNAJ_1"/>
    <property type="match status" value="1"/>
</dbReference>
<dbReference type="STRING" id="188477.A0A433U8Y4"/>
<dbReference type="SUPFAM" id="SSF46565">
    <property type="entry name" value="Chaperone J-domain"/>
    <property type="match status" value="1"/>
</dbReference>
<dbReference type="InterPro" id="IPR052594">
    <property type="entry name" value="J_domain-containing_protein"/>
</dbReference>
<proteinExistence type="predicted"/>
<dbReference type="PANTHER" id="PTHR44144">
    <property type="entry name" value="DNAJ HOMOLOG SUBFAMILY C MEMBER 9"/>
    <property type="match status" value="1"/>
</dbReference>
<dbReference type="InterPro" id="IPR056453">
    <property type="entry name" value="HTH_DNAJC9"/>
</dbReference>
<sequence>MPNLLQNCKEVFHTDNLYEVIGVENNVSQKELKKGYYRKSLVFHPDRAQTIDKEAATRKFQLLSQVYSVLSDEARRREYDDTGEVDEETSVDQDRNWTDYWRLHFPKVTAKDIEEFTDKYRGSDEELEDLKKAYLSAEGDMQSILDTVLCCTHEDEERFAETLRGLIKDGHLPDFDKFSKENKKKKTARLKKAKQEASEAEEEAKKLRLGDDRDSLVAAIAQRQSARARQGADFLSQLEAKYGGGAAGKKGGNKKSKR</sequence>
<feature type="domain" description="J" evidence="3">
    <location>
        <begin position="16"/>
        <end position="83"/>
    </location>
</feature>
<dbReference type="GO" id="GO:0005634">
    <property type="term" value="C:nucleus"/>
    <property type="evidence" value="ECO:0007669"/>
    <property type="project" value="TreeGrafter"/>
</dbReference>
<gene>
    <name evidence="4" type="ORF">EGW08_001958</name>
</gene>
<dbReference type="PANTHER" id="PTHR44144:SF1">
    <property type="entry name" value="DNAJ HOMOLOG SUBFAMILY C MEMBER 9"/>
    <property type="match status" value="1"/>
</dbReference>
<dbReference type="GO" id="GO:0005737">
    <property type="term" value="C:cytoplasm"/>
    <property type="evidence" value="ECO:0007669"/>
    <property type="project" value="TreeGrafter"/>
</dbReference>
<keyword evidence="5" id="KW-1185">Reference proteome</keyword>
<dbReference type="PRINTS" id="PR00625">
    <property type="entry name" value="JDOMAIN"/>
</dbReference>
<reference evidence="4 5" key="1">
    <citation type="submission" date="2019-01" db="EMBL/GenBank/DDBJ databases">
        <title>A draft genome assembly of the solar-powered sea slug Elysia chlorotica.</title>
        <authorList>
            <person name="Cai H."/>
            <person name="Li Q."/>
            <person name="Fang X."/>
            <person name="Li J."/>
            <person name="Curtis N.E."/>
            <person name="Altenburger A."/>
            <person name="Shibata T."/>
            <person name="Feng M."/>
            <person name="Maeda T."/>
            <person name="Schwartz J.A."/>
            <person name="Shigenobu S."/>
            <person name="Lundholm N."/>
            <person name="Nishiyama T."/>
            <person name="Yang H."/>
            <person name="Hasebe M."/>
            <person name="Li S."/>
            <person name="Pierce S.K."/>
            <person name="Wang J."/>
        </authorList>
    </citation>
    <scope>NUCLEOTIDE SEQUENCE [LARGE SCALE GENOMIC DNA]</scope>
    <source>
        <strain evidence="4">EC2010</strain>
        <tissue evidence="4">Whole organism of an adult</tissue>
    </source>
</reference>
<dbReference type="InterPro" id="IPR018253">
    <property type="entry name" value="DnaJ_domain_CS"/>
</dbReference>
<dbReference type="Pfam" id="PF23302">
    <property type="entry name" value="HTH_DNAJC9"/>
    <property type="match status" value="1"/>
</dbReference>
<dbReference type="AlphaFoldDB" id="A0A433U8Y4"/>
<dbReference type="GO" id="GO:0031072">
    <property type="term" value="F:heat shock protein binding"/>
    <property type="evidence" value="ECO:0007669"/>
    <property type="project" value="TreeGrafter"/>
</dbReference>
<dbReference type="PROSITE" id="PS50076">
    <property type="entry name" value="DNAJ_2"/>
    <property type="match status" value="1"/>
</dbReference>
<evidence type="ECO:0000259" key="3">
    <source>
        <dbReference type="PROSITE" id="PS50076"/>
    </source>
</evidence>
<protein>
    <recommendedName>
        <fullName evidence="3">J domain-containing protein</fullName>
    </recommendedName>
</protein>
<feature type="region of interest" description="Disordered" evidence="2">
    <location>
        <begin position="186"/>
        <end position="208"/>
    </location>
</feature>
<keyword evidence="1" id="KW-0597">Phosphoprotein</keyword>
<comment type="caution">
    <text evidence="4">The sequence shown here is derived from an EMBL/GenBank/DDBJ whole genome shotgun (WGS) entry which is preliminary data.</text>
</comment>
<evidence type="ECO:0000313" key="5">
    <source>
        <dbReference type="Proteomes" id="UP000271974"/>
    </source>
</evidence>
<dbReference type="Gene3D" id="1.10.287.110">
    <property type="entry name" value="DnaJ domain"/>
    <property type="match status" value="1"/>
</dbReference>
<accession>A0A433U8Y4</accession>
<dbReference type="Pfam" id="PF00226">
    <property type="entry name" value="DnaJ"/>
    <property type="match status" value="1"/>
</dbReference>
<dbReference type="FunFam" id="1.10.287.110:FF:000035">
    <property type="entry name" value="DnaJ homolog subfamily C member 9"/>
    <property type="match status" value="1"/>
</dbReference>
<dbReference type="OrthoDB" id="110024at2759"/>
<dbReference type="CDD" id="cd06257">
    <property type="entry name" value="DnaJ"/>
    <property type="match status" value="1"/>
</dbReference>
<name>A0A433U8Y4_ELYCH</name>
<dbReference type="EMBL" id="RQTK01000036">
    <property type="protein sequence ID" value="RUS90269.1"/>
    <property type="molecule type" value="Genomic_DNA"/>
</dbReference>
<feature type="compositionally biased region" description="Basic and acidic residues" evidence="2">
    <location>
        <begin position="193"/>
        <end position="208"/>
    </location>
</feature>
<evidence type="ECO:0000256" key="2">
    <source>
        <dbReference type="SAM" id="MobiDB-lite"/>
    </source>
</evidence>
<dbReference type="InterPro" id="IPR036869">
    <property type="entry name" value="J_dom_sf"/>
</dbReference>
<organism evidence="4 5">
    <name type="scientific">Elysia chlorotica</name>
    <name type="common">Eastern emerald elysia</name>
    <name type="synonym">Sea slug</name>
    <dbReference type="NCBI Taxonomy" id="188477"/>
    <lineage>
        <taxon>Eukaryota</taxon>
        <taxon>Metazoa</taxon>
        <taxon>Spiralia</taxon>
        <taxon>Lophotrochozoa</taxon>
        <taxon>Mollusca</taxon>
        <taxon>Gastropoda</taxon>
        <taxon>Heterobranchia</taxon>
        <taxon>Euthyneura</taxon>
        <taxon>Panpulmonata</taxon>
        <taxon>Sacoglossa</taxon>
        <taxon>Placobranchoidea</taxon>
        <taxon>Plakobranchidae</taxon>
        <taxon>Elysia</taxon>
    </lineage>
</organism>
<evidence type="ECO:0000256" key="1">
    <source>
        <dbReference type="ARBA" id="ARBA00022553"/>
    </source>
</evidence>
<dbReference type="SMART" id="SM00271">
    <property type="entry name" value="DnaJ"/>
    <property type="match status" value="1"/>
</dbReference>